<dbReference type="Pfam" id="PF00440">
    <property type="entry name" value="TetR_N"/>
    <property type="match status" value="1"/>
</dbReference>
<evidence type="ECO:0000259" key="3">
    <source>
        <dbReference type="PROSITE" id="PS50977"/>
    </source>
</evidence>
<reference evidence="4 5" key="1">
    <citation type="submission" date="2020-04" db="EMBL/GenBank/DDBJ databases">
        <title>MicrobeNet Type strains.</title>
        <authorList>
            <person name="Nicholson A.C."/>
        </authorList>
    </citation>
    <scope>NUCLEOTIDE SEQUENCE [LARGE SCALE GENOMIC DNA]</scope>
    <source>
        <strain evidence="4 5">JCM 3332</strain>
    </source>
</reference>
<evidence type="ECO:0000256" key="2">
    <source>
        <dbReference type="PROSITE-ProRule" id="PRU00335"/>
    </source>
</evidence>
<dbReference type="PRINTS" id="PR00455">
    <property type="entry name" value="HTHTETR"/>
</dbReference>
<dbReference type="Gene3D" id="1.10.357.10">
    <property type="entry name" value="Tetracycline Repressor, domain 2"/>
    <property type="match status" value="1"/>
</dbReference>
<protein>
    <submittedName>
        <fullName evidence="4">TetR/AcrR family transcriptional regulator</fullName>
    </submittedName>
</protein>
<dbReference type="GO" id="GO:0003700">
    <property type="term" value="F:DNA-binding transcription factor activity"/>
    <property type="evidence" value="ECO:0007669"/>
    <property type="project" value="TreeGrafter"/>
</dbReference>
<dbReference type="Proteomes" id="UP000570678">
    <property type="component" value="Unassembled WGS sequence"/>
</dbReference>
<dbReference type="InterPro" id="IPR050109">
    <property type="entry name" value="HTH-type_TetR-like_transc_reg"/>
</dbReference>
<keyword evidence="1 2" id="KW-0238">DNA-binding</keyword>
<dbReference type="InterPro" id="IPR001647">
    <property type="entry name" value="HTH_TetR"/>
</dbReference>
<dbReference type="EMBL" id="JAAXOT010000001">
    <property type="protein sequence ID" value="NKY54852.1"/>
    <property type="molecule type" value="Genomic_DNA"/>
</dbReference>
<proteinExistence type="predicted"/>
<evidence type="ECO:0000256" key="1">
    <source>
        <dbReference type="ARBA" id="ARBA00023125"/>
    </source>
</evidence>
<evidence type="ECO:0000313" key="4">
    <source>
        <dbReference type="EMBL" id="NKY54852.1"/>
    </source>
</evidence>
<dbReference type="InterPro" id="IPR036271">
    <property type="entry name" value="Tet_transcr_reg_TetR-rel_C_sf"/>
</dbReference>
<keyword evidence="5" id="KW-1185">Reference proteome</keyword>
<accession>A0A846YAL7</accession>
<name>A0A846YAL7_9NOCA</name>
<sequence length="217" mass="23361">MPRSSVPLTNLFSRAVTKVAVHSPVGPEVVQVYEAALRVLTDRGTRAATMDDIAARSGVSRATLFRRFGGRDALFEAAVAHTLGDFLGEITTTFRSIPDPTERIAEAFVACLRLRRRLLSGTADTARNAELLTMLSTGSPAPMEIGRRFIAARIRVAQSEGTLPPGDPDLQADAIIHMTAGYLLLPSPGYDLDDDEVARDLARRVIAPIITRPAPSA</sequence>
<dbReference type="GO" id="GO:0000976">
    <property type="term" value="F:transcription cis-regulatory region binding"/>
    <property type="evidence" value="ECO:0007669"/>
    <property type="project" value="TreeGrafter"/>
</dbReference>
<dbReference type="PANTHER" id="PTHR30055:SF153">
    <property type="entry name" value="HTH-TYPE TRANSCRIPTIONAL REPRESSOR RV3405C"/>
    <property type="match status" value="1"/>
</dbReference>
<feature type="domain" description="HTH tetR-type" evidence="3">
    <location>
        <begin position="26"/>
        <end position="86"/>
    </location>
</feature>
<dbReference type="PANTHER" id="PTHR30055">
    <property type="entry name" value="HTH-TYPE TRANSCRIPTIONAL REGULATOR RUTR"/>
    <property type="match status" value="1"/>
</dbReference>
<dbReference type="AlphaFoldDB" id="A0A846YAL7"/>
<evidence type="ECO:0000313" key="5">
    <source>
        <dbReference type="Proteomes" id="UP000570678"/>
    </source>
</evidence>
<organism evidence="4 5">
    <name type="scientific">Nocardia flavorosea</name>
    <dbReference type="NCBI Taxonomy" id="53429"/>
    <lineage>
        <taxon>Bacteria</taxon>
        <taxon>Bacillati</taxon>
        <taxon>Actinomycetota</taxon>
        <taxon>Actinomycetes</taxon>
        <taxon>Mycobacteriales</taxon>
        <taxon>Nocardiaceae</taxon>
        <taxon>Nocardia</taxon>
    </lineage>
</organism>
<gene>
    <name evidence="4" type="ORF">HGA15_01490</name>
</gene>
<dbReference type="SUPFAM" id="SSF48498">
    <property type="entry name" value="Tetracyclin repressor-like, C-terminal domain"/>
    <property type="match status" value="1"/>
</dbReference>
<dbReference type="PROSITE" id="PS50977">
    <property type="entry name" value="HTH_TETR_2"/>
    <property type="match status" value="1"/>
</dbReference>
<comment type="caution">
    <text evidence="4">The sequence shown here is derived from an EMBL/GenBank/DDBJ whole genome shotgun (WGS) entry which is preliminary data.</text>
</comment>
<dbReference type="SUPFAM" id="SSF46689">
    <property type="entry name" value="Homeodomain-like"/>
    <property type="match status" value="1"/>
</dbReference>
<dbReference type="RefSeq" id="WP_084492327.1">
    <property type="nucleotide sequence ID" value="NZ_JAAXOT010000001.1"/>
</dbReference>
<dbReference type="InterPro" id="IPR009057">
    <property type="entry name" value="Homeodomain-like_sf"/>
</dbReference>
<feature type="DNA-binding region" description="H-T-H motif" evidence="2">
    <location>
        <begin position="49"/>
        <end position="68"/>
    </location>
</feature>